<proteinExistence type="predicted"/>
<evidence type="ECO:0000256" key="2">
    <source>
        <dbReference type="SAM" id="SignalP"/>
    </source>
</evidence>
<dbReference type="EMBL" id="JBBWWQ010000007">
    <property type="protein sequence ID" value="KAK8942854.1"/>
    <property type="molecule type" value="Genomic_DNA"/>
</dbReference>
<organism evidence="3 4">
    <name type="scientific">Platanthera zijinensis</name>
    <dbReference type="NCBI Taxonomy" id="2320716"/>
    <lineage>
        <taxon>Eukaryota</taxon>
        <taxon>Viridiplantae</taxon>
        <taxon>Streptophyta</taxon>
        <taxon>Embryophyta</taxon>
        <taxon>Tracheophyta</taxon>
        <taxon>Spermatophyta</taxon>
        <taxon>Magnoliopsida</taxon>
        <taxon>Liliopsida</taxon>
        <taxon>Asparagales</taxon>
        <taxon>Orchidaceae</taxon>
        <taxon>Orchidoideae</taxon>
        <taxon>Orchideae</taxon>
        <taxon>Orchidinae</taxon>
        <taxon>Platanthera</taxon>
    </lineage>
</organism>
<dbReference type="Proteomes" id="UP001418222">
    <property type="component" value="Unassembled WGS sequence"/>
</dbReference>
<feature type="transmembrane region" description="Helical" evidence="1">
    <location>
        <begin position="219"/>
        <end position="236"/>
    </location>
</feature>
<feature type="transmembrane region" description="Helical" evidence="1">
    <location>
        <begin position="96"/>
        <end position="117"/>
    </location>
</feature>
<comment type="caution">
    <text evidence="3">The sequence shown here is derived from an EMBL/GenBank/DDBJ whole genome shotgun (WGS) entry which is preliminary data.</text>
</comment>
<protein>
    <submittedName>
        <fullName evidence="3">Uncharacterized protein</fullName>
    </submittedName>
</protein>
<keyword evidence="1" id="KW-0472">Membrane</keyword>
<keyword evidence="4" id="KW-1185">Reference proteome</keyword>
<keyword evidence="2" id="KW-0732">Signal</keyword>
<reference evidence="3 4" key="1">
    <citation type="journal article" date="2022" name="Nat. Plants">
        <title>Genomes of leafy and leafless Platanthera orchids illuminate the evolution of mycoheterotrophy.</title>
        <authorList>
            <person name="Li M.H."/>
            <person name="Liu K.W."/>
            <person name="Li Z."/>
            <person name="Lu H.C."/>
            <person name="Ye Q.L."/>
            <person name="Zhang D."/>
            <person name="Wang J.Y."/>
            <person name="Li Y.F."/>
            <person name="Zhong Z.M."/>
            <person name="Liu X."/>
            <person name="Yu X."/>
            <person name="Liu D.K."/>
            <person name="Tu X.D."/>
            <person name="Liu B."/>
            <person name="Hao Y."/>
            <person name="Liao X.Y."/>
            <person name="Jiang Y.T."/>
            <person name="Sun W.H."/>
            <person name="Chen J."/>
            <person name="Chen Y.Q."/>
            <person name="Ai Y."/>
            <person name="Zhai J.W."/>
            <person name="Wu S.S."/>
            <person name="Zhou Z."/>
            <person name="Hsiao Y.Y."/>
            <person name="Wu W.L."/>
            <person name="Chen Y.Y."/>
            <person name="Lin Y.F."/>
            <person name="Hsu J.L."/>
            <person name="Li C.Y."/>
            <person name="Wang Z.W."/>
            <person name="Zhao X."/>
            <person name="Zhong W.Y."/>
            <person name="Ma X.K."/>
            <person name="Ma L."/>
            <person name="Huang J."/>
            <person name="Chen G.Z."/>
            <person name="Huang M.Z."/>
            <person name="Huang L."/>
            <person name="Peng D.H."/>
            <person name="Luo Y.B."/>
            <person name="Zou S.Q."/>
            <person name="Chen S.P."/>
            <person name="Lan S."/>
            <person name="Tsai W.C."/>
            <person name="Van de Peer Y."/>
            <person name="Liu Z.J."/>
        </authorList>
    </citation>
    <scope>NUCLEOTIDE SEQUENCE [LARGE SCALE GENOMIC DNA]</scope>
    <source>
        <strain evidence="3">Lor287</strain>
    </source>
</reference>
<keyword evidence="1" id="KW-0812">Transmembrane</keyword>
<gene>
    <name evidence="3" type="ORF">KSP39_PZI008726</name>
</gene>
<feature type="signal peptide" evidence="2">
    <location>
        <begin position="1"/>
        <end position="22"/>
    </location>
</feature>
<name>A0AAP0G7U1_9ASPA</name>
<feature type="chain" id="PRO_5042947311" evidence="2">
    <location>
        <begin position="23"/>
        <end position="257"/>
    </location>
</feature>
<accession>A0AAP0G7U1</accession>
<evidence type="ECO:0000313" key="4">
    <source>
        <dbReference type="Proteomes" id="UP001418222"/>
    </source>
</evidence>
<evidence type="ECO:0000256" key="1">
    <source>
        <dbReference type="SAM" id="Phobius"/>
    </source>
</evidence>
<feature type="transmembrane region" description="Helical" evidence="1">
    <location>
        <begin position="184"/>
        <end position="204"/>
    </location>
</feature>
<evidence type="ECO:0000313" key="3">
    <source>
        <dbReference type="EMBL" id="KAK8942854.1"/>
    </source>
</evidence>
<sequence length="257" mass="29532">MSRNFLLLTTTIILSMVAPSHTAKPYCSATNNLDVFPHDVIPLQSSPPVELPPDTLDCEASTISNDTRNTSSVLGATAESSLPVARDASITLTNCLALIVFFTLMLGILAFTFKLYITIEKFFLQWAQMEPARYDIEWRRPRNRSERATKAIWDRIARIDRGKGPCIKQMVMTSFEELQPKSKFWRIFLAYTTPSICVLLNEAFDELKKHPEIYQDPKLYDFATVFLMTLINRVIFMEIRSDKKVAWLKKCYISKTR</sequence>
<dbReference type="AlphaFoldDB" id="A0AAP0G7U1"/>
<keyword evidence="1" id="KW-1133">Transmembrane helix</keyword>